<proteinExistence type="predicted"/>
<dbReference type="GeneID" id="71990704"/>
<dbReference type="OrthoDB" id="20872at2759"/>
<dbReference type="Proteomes" id="UP000756132">
    <property type="component" value="Chromosome 8"/>
</dbReference>
<feature type="compositionally biased region" description="Basic residues" evidence="3">
    <location>
        <begin position="527"/>
        <end position="540"/>
    </location>
</feature>
<dbReference type="Gene3D" id="2.30.30.40">
    <property type="entry name" value="SH3 Domains"/>
    <property type="match status" value="2"/>
</dbReference>
<reference evidence="5" key="2">
    <citation type="journal article" date="2022" name="Microb. Genom.">
        <title>A chromosome-scale genome assembly of the tomato pathogen Cladosporium fulvum reveals a compartmentalized genome architecture and the presence of a dispensable chromosome.</title>
        <authorList>
            <person name="Zaccaron A.Z."/>
            <person name="Chen L.H."/>
            <person name="Samaras A."/>
            <person name="Stergiopoulos I."/>
        </authorList>
    </citation>
    <scope>NUCLEOTIDE SEQUENCE</scope>
    <source>
        <strain evidence="5">Race5_Kim</strain>
    </source>
</reference>
<dbReference type="RefSeq" id="XP_047765365.1">
    <property type="nucleotide sequence ID" value="XM_047909974.1"/>
</dbReference>
<organism evidence="5 6">
    <name type="scientific">Passalora fulva</name>
    <name type="common">Tomato leaf mold</name>
    <name type="synonym">Cladosporium fulvum</name>
    <dbReference type="NCBI Taxonomy" id="5499"/>
    <lineage>
        <taxon>Eukaryota</taxon>
        <taxon>Fungi</taxon>
        <taxon>Dikarya</taxon>
        <taxon>Ascomycota</taxon>
        <taxon>Pezizomycotina</taxon>
        <taxon>Dothideomycetes</taxon>
        <taxon>Dothideomycetidae</taxon>
        <taxon>Mycosphaerellales</taxon>
        <taxon>Mycosphaerellaceae</taxon>
        <taxon>Fulvia</taxon>
    </lineage>
</organism>
<feature type="compositionally biased region" description="Polar residues" evidence="3">
    <location>
        <begin position="498"/>
        <end position="507"/>
    </location>
</feature>
<dbReference type="PANTHER" id="PTHR10622:SF10">
    <property type="entry name" value="HET DOMAIN-CONTAINING PROTEIN"/>
    <property type="match status" value="1"/>
</dbReference>
<dbReference type="AlphaFoldDB" id="A0A9Q8PEB2"/>
<dbReference type="PANTHER" id="PTHR10622">
    <property type="entry name" value="HET DOMAIN-CONTAINING PROTEIN"/>
    <property type="match status" value="1"/>
</dbReference>
<keyword evidence="6" id="KW-1185">Reference proteome</keyword>
<dbReference type="InterPro" id="IPR001452">
    <property type="entry name" value="SH3_domain"/>
</dbReference>
<feature type="compositionally biased region" description="Basic and acidic residues" evidence="3">
    <location>
        <begin position="430"/>
        <end position="443"/>
    </location>
</feature>
<feature type="compositionally biased region" description="Polar residues" evidence="3">
    <location>
        <begin position="395"/>
        <end position="404"/>
    </location>
</feature>
<evidence type="ECO:0000313" key="6">
    <source>
        <dbReference type="Proteomes" id="UP000756132"/>
    </source>
</evidence>
<dbReference type="Pfam" id="PF06985">
    <property type="entry name" value="HET"/>
    <property type="match status" value="1"/>
</dbReference>
<evidence type="ECO:0000259" key="4">
    <source>
        <dbReference type="PROSITE" id="PS50002"/>
    </source>
</evidence>
<name>A0A9Q8PEB2_PASFU</name>
<dbReference type="SUPFAM" id="SSF50044">
    <property type="entry name" value="SH3-domain"/>
    <property type="match status" value="2"/>
</dbReference>
<accession>A0A9Q8PEB2</accession>
<dbReference type="KEGG" id="ffu:CLAFUR5_10826"/>
<feature type="compositionally biased region" description="Low complexity" evidence="3">
    <location>
        <begin position="508"/>
        <end position="521"/>
    </location>
</feature>
<evidence type="ECO:0000313" key="5">
    <source>
        <dbReference type="EMBL" id="UJO20999.1"/>
    </source>
</evidence>
<dbReference type="InterPro" id="IPR036028">
    <property type="entry name" value="SH3-like_dom_sf"/>
</dbReference>
<dbReference type="PROSITE" id="PS50002">
    <property type="entry name" value="SH3"/>
    <property type="match status" value="2"/>
</dbReference>
<reference evidence="5" key="1">
    <citation type="submission" date="2021-12" db="EMBL/GenBank/DDBJ databases">
        <authorList>
            <person name="Zaccaron A."/>
            <person name="Stergiopoulos I."/>
        </authorList>
    </citation>
    <scope>NUCLEOTIDE SEQUENCE</scope>
    <source>
        <strain evidence="5">Race5_Kim</strain>
    </source>
</reference>
<feature type="region of interest" description="Disordered" evidence="3">
    <location>
        <begin position="364"/>
        <end position="560"/>
    </location>
</feature>
<dbReference type="EMBL" id="CP090170">
    <property type="protein sequence ID" value="UJO20999.1"/>
    <property type="molecule type" value="Genomic_DNA"/>
</dbReference>
<evidence type="ECO:0000256" key="3">
    <source>
        <dbReference type="SAM" id="MobiDB-lite"/>
    </source>
</evidence>
<evidence type="ECO:0000256" key="1">
    <source>
        <dbReference type="ARBA" id="ARBA00022443"/>
    </source>
</evidence>
<keyword evidence="1 2" id="KW-0728">SH3 domain</keyword>
<feature type="compositionally biased region" description="Basic and acidic residues" evidence="3">
    <location>
        <begin position="454"/>
        <end position="465"/>
    </location>
</feature>
<evidence type="ECO:0000256" key="2">
    <source>
        <dbReference type="PROSITE-ProRule" id="PRU00192"/>
    </source>
</evidence>
<dbReference type="SMART" id="SM00326">
    <property type="entry name" value="SH3"/>
    <property type="match status" value="2"/>
</dbReference>
<feature type="compositionally biased region" description="Basic and acidic residues" evidence="3">
    <location>
        <begin position="380"/>
        <end position="391"/>
    </location>
</feature>
<feature type="domain" description="SH3" evidence="4">
    <location>
        <begin position="303"/>
        <end position="363"/>
    </location>
</feature>
<dbReference type="Pfam" id="PF00018">
    <property type="entry name" value="SH3_1"/>
    <property type="match status" value="1"/>
</dbReference>
<dbReference type="PRINTS" id="PR00452">
    <property type="entry name" value="SH3DOMAIN"/>
</dbReference>
<dbReference type="Pfam" id="PF14604">
    <property type="entry name" value="SH3_9"/>
    <property type="match status" value="1"/>
</dbReference>
<dbReference type="InterPro" id="IPR010730">
    <property type="entry name" value="HET"/>
</dbReference>
<feature type="domain" description="SH3" evidence="4">
    <location>
        <begin position="559"/>
        <end position="619"/>
    </location>
</feature>
<protein>
    <submittedName>
        <fullName evidence="5">Vegetative incompatibility protein HET-E-1</fullName>
    </submittedName>
</protein>
<gene>
    <name evidence="5" type="ORF">CLAFUR5_10826</name>
</gene>
<sequence length="642" mass="71595">MRLLNVNTLQLKEFAEREQPPYVITSHRWGNDEATYKDVRKGHSQDTAGFKKIQAFCAYTKKFLIKADEPSIEWIWIDTCCIDKSSSAELAEAINSMFQWYAEAELCLAFLHDVKHENPRPGYHHEQAPFTGMSAAQRRSVEHSVWFTRGWTLQELLAPTVVFFVDETWRFLGYKGSKTEPILLASGGSNINDLISDITGVPCDILEDFVRARDVSLEAKQRWMLNRTTARVEDMAYCQLGIFNIFMPLIHGERDQAMERLREEVKRKYGEDLRDTASLKAKTKQLGEDPPAHALVTASHHDASGLEAIAQWDYEAREENEISFHEDERITHIEKVHEDWWMGRNAKGEEGLFPENFVKVVEERSPDPAALQTPTVEDENLSRDIDAKEIDASISKEQTPSSAGTAHATDAPSQPTPAALHTSEWNQSEAYKKSNDPKPDTLKGFRWLSGLFSTKDEPKDGDGDGGKVWVSTLPPSDQVERQRASQRRRANLKGALVETTTQPSHAPSSMTRRSTASSTASGVKARDKARQHKRAGRGLKRVKDAAASTSTPERSERGDGNIAALVRHSYEAVEENEICLVAGEVVCGIEKVDEGWWTGNDHLGNRGVFAANFVEEIEGDATSYAGGGDGAYESCRGRGGVG</sequence>